<feature type="region of interest" description="Disordered" evidence="1">
    <location>
        <begin position="29"/>
        <end position="49"/>
    </location>
</feature>
<dbReference type="InterPro" id="IPR007569">
    <property type="entry name" value="DUF559"/>
</dbReference>
<keyword evidence="4" id="KW-1185">Reference proteome</keyword>
<sequence length="356" mass="39570">MACVDGTERSSTARSFGSLIHRTCPAACRRKRSNHSGQMTARKPLPHELTGRPFTVTEARALGVSRARLAGGDLAHPFSGIRTPAGTPVHDPVSADDWRQVFQTHQRRTRELCAAFDLRMPSGGFYCGPTAALLHGVPLPYRLSSDTRLHIGLPEGCRAVQAIGTIGHSYSIDEAEIVSGALGRLTGPERTWCDLARYLPLTELVAAGDYLIRRTRPLTSTDRLAAAVTAYTGRRGVKTLRRALELLNNRAESPKESILRVELVLAGLPSPEINVDVFDRHGRFIARVDMMFRQHRLILEYEGLQHLLDADQWTRDIRRTRRLEAEGWRIIRVTQADLHDLRSLIGLITAHLTASC</sequence>
<dbReference type="SUPFAM" id="SSF52980">
    <property type="entry name" value="Restriction endonuclease-like"/>
    <property type="match status" value="1"/>
</dbReference>
<accession>A0A2U1TCZ1</accession>
<proteinExistence type="predicted"/>
<dbReference type="InterPro" id="IPR011335">
    <property type="entry name" value="Restrct_endonuc-II-like"/>
</dbReference>
<dbReference type="Pfam" id="PF04480">
    <property type="entry name" value="DUF559"/>
    <property type="match status" value="1"/>
</dbReference>
<evidence type="ECO:0000256" key="1">
    <source>
        <dbReference type="SAM" id="MobiDB-lite"/>
    </source>
</evidence>
<organism evidence="3 4">
    <name type="scientific">Mycetocola zhujimingii</name>
    <dbReference type="NCBI Taxonomy" id="2079792"/>
    <lineage>
        <taxon>Bacteria</taxon>
        <taxon>Bacillati</taxon>
        <taxon>Actinomycetota</taxon>
        <taxon>Actinomycetes</taxon>
        <taxon>Micrococcales</taxon>
        <taxon>Microbacteriaceae</taxon>
        <taxon>Mycetocola</taxon>
    </lineage>
</organism>
<evidence type="ECO:0000313" key="3">
    <source>
        <dbReference type="EMBL" id="PWC06744.1"/>
    </source>
</evidence>
<dbReference type="AlphaFoldDB" id="A0A2U1TCZ1"/>
<protein>
    <recommendedName>
        <fullName evidence="2">DUF559 domain-containing protein</fullName>
    </recommendedName>
</protein>
<reference evidence="4" key="1">
    <citation type="submission" date="2018-04" db="EMBL/GenBank/DDBJ databases">
        <authorList>
            <person name="Liu S."/>
            <person name="Wang Z."/>
            <person name="Li J."/>
        </authorList>
    </citation>
    <scope>NUCLEOTIDE SEQUENCE [LARGE SCALE GENOMIC DNA]</scope>
    <source>
        <strain evidence="4">622</strain>
    </source>
</reference>
<evidence type="ECO:0000259" key="2">
    <source>
        <dbReference type="Pfam" id="PF04480"/>
    </source>
</evidence>
<dbReference type="EMBL" id="QEFB01000010">
    <property type="protein sequence ID" value="PWC06744.1"/>
    <property type="molecule type" value="Genomic_DNA"/>
</dbReference>
<comment type="caution">
    <text evidence="3">The sequence shown here is derived from an EMBL/GenBank/DDBJ whole genome shotgun (WGS) entry which is preliminary data.</text>
</comment>
<gene>
    <name evidence="3" type="ORF">DF223_09800</name>
</gene>
<name>A0A2U1TCZ1_9MICO</name>
<dbReference type="Proteomes" id="UP000244962">
    <property type="component" value="Unassembled WGS sequence"/>
</dbReference>
<dbReference type="Gene3D" id="3.40.960.10">
    <property type="entry name" value="VSR Endonuclease"/>
    <property type="match status" value="1"/>
</dbReference>
<feature type="domain" description="DUF559" evidence="2">
    <location>
        <begin position="288"/>
        <end position="338"/>
    </location>
</feature>
<evidence type="ECO:0000313" key="4">
    <source>
        <dbReference type="Proteomes" id="UP000244962"/>
    </source>
</evidence>